<evidence type="ECO:0000259" key="1">
    <source>
        <dbReference type="Pfam" id="PF06744"/>
    </source>
</evidence>
<evidence type="ECO:0000313" key="2">
    <source>
        <dbReference type="EMBL" id="EYD77449.1"/>
    </source>
</evidence>
<proteinExistence type="predicted"/>
<organism evidence="2 3">
    <name type="scientific">Rubellimicrobium mesophilum DSM 19309</name>
    <dbReference type="NCBI Taxonomy" id="442562"/>
    <lineage>
        <taxon>Bacteria</taxon>
        <taxon>Pseudomonadati</taxon>
        <taxon>Pseudomonadota</taxon>
        <taxon>Alphaproteobacteria</taxon>
        <taxon>Rhodobacterales</taxon>
        <taxon>Roseobacteraceae</taxon>
        <taxon>Rubellimicrobium</taxon>
    </lineage>
</organism>
<dbReference type="Pfam" id="PF06744">
    <property type="entry name" value="IcmF_C"/>
    <property type="match status" value="1"/>
</dbReference>
<dbReference type="InterPro" id="IPR053156">
    <property type="entry name" value="T6SS_TssM-like"/>
</dbReference>
<sequence length="292" mass="31268">MSSLFAALNATLGARDLDPDLRTERLISFQDRAALIVAPRQAPPVVVQMVEDVLAQTTVPRVQQIANPVTQQWQREVFDLCRQVTERRFPFDLAGEDADPAAFAALLGPDGAIERFFHSRVEPDIDTSVSPWRWRPEARFSGLSPDSVEVFEKARAVRAAFFGPSGRLGTEVTLAALAERGQAVVSLGGASAGVGANQEAASLGWPGPDPQAGIAVAFQQQAAGSSITQLGPWGFLRLMGGLRLRERDGGQRFLVDLRSDAGRLFLEMSFPSAANPVAGLSAVKGFSCPADL</sequence>
<dbReference type="HOGENOM" id="CLU_952771_0_0_5"/>
<accession>A0A017HUL3</accession>
<dbReference type="InterPro" id="IPR010623">
    <property type="entry name" value="IcmF_C"/>
</dbReference>
<dbReference type="PATRIC" id="fig|442562.3.peg.990"/>
<dbReference type="AlphaFoldDB" id="A0A017HUL3"/>
<comment type="caution">
    <text evidence="2">The sequence shown here is derived from an EMBL/GenBank/DDBJ whole genome shotgun (WGS) entry which is preliminary data.</text>
</comment>
<dbReference type="PANTHER" id="PTHR36153:SF1">
    <property type="entry name" value="TYPE VI SECRETION SYSTEM COMPONENT TSSM1"/>
    <property type="match status" value="1"/>
</dbReference>
<protein>
    <recommendedName>
        <fullName evidence="1">Type VI secretion system IcmF C-terminal domain-containing protein</fullName>
    </recommendedName>
</protein>
<evidence type="ECO:0000313" key="3">
    <source>
        <dbReference type="Proteomes" id="UP000019666"/>
    </source>
</evidence>
<name>A0A017HUL3_9RHOB</name>
<gene>
    <name evidence="2" type="ORF">Rumeso_00998</name>
</gene>
<keyword evidence="3" id="KW-1185">Reference proteome</keyword>
<reference evidence="2 3" key="1">
    <citation type="submission" date="2013-02" db="EMBL/GenBank/DDBJ databases">
        <authorList>
            <person name="Fiebig A."/>
            <person name="Goeker M."/>
            <person name="Klenk H.-P.P."/>
        </authorList>
    </citation>
    <scope>NUCLEOTIDE SEQUENCE [LARGE SCALE GENOMIC DNA]</scope>
    <source>
        <strain evidence="2 3">DSM 19309</strain>
    </source>
</reference>
<dbReference type="EMBL" id="AOSK01000029">
    <property type="protein sequence ID" value="EYD77449.1"/>
    <property type="molecule type" value="Genomic_DNA"/>
</dbReference>
<dbReference type="PANTHER" id="PTHR36153">
    <property type="entry name" value="INNER MEMBRANE PROTEIN-RELATED"/>
    <property type="match status" value="1"/>
</dbReference>
<feature type="domain" description="Type VI secretion system IcmF C-terminal" evidence="1">
    <location>
        <begin position="198"/>
        <end position="271"/>
    </location>
</feature>
<dbReference type="Proteomes" id="UP000019666">
    <property type="component" value="Unassembled WGS sequence"/>
</dbReference>
<dbReference type="STRING" id="442562.Rumeso_00998"/>